<dbReference type="GO" id="GO:0051301">
    <property type="term" value="P:cell division"/>
    <property type="evidence" value="ECO:0007669"/>
    <property type="project" value="InterPro"/>
</dbReference>
<organism evidence="3 4">
    <name type="scientific">Caldibacillus thermoamylovorans</name>
    <dbReference type="NCBI Taxonomy" id="35841"/>
    <lineage>
        <taxon>Bacteria</taxon>
        <taxon>Bacillati</taxon>
        <taxon>Bacillota</taxon>
        <taxon>Bacilli</taxon>
        <taxon>Bacillales</taxon>
        <taxon>Bacillaceae</taxon>
        <taxon>Caldibacillus</taxon>
    </lineage>
</organism>
<dbReference type="PANTHER" id="PTHR40027">
    <property type="entry name" value="CELL DIVISION PROTEIN DIVIC"/>
    <property type="match status" value="1"/>
</dbReference>
<reference evidence="3 4" key="1">
    <citation type="submission" date="2014-07" db="EMBL/GenBank/DDBJ databases">
        <authorList>
            <person name="Wibberg Daniel"/>
        </authorList>
    </citation>
    <scope>NUCLEOTIDE SEQUENCE [LARGE SCALE GENOMIC DNA]</scope>
</reference>
<protein>
    <submittedName>
        <fullName evidence="3">Putative membrane protein</fullName>
    </submittedName>
</protein>
<accession>A0A090IWP4</accession>
<dbReference type="AlphaFoldDB" id="A0A090IWP4"/>
<dbReference type="InterPro" id="IPR039076">
    <property type="entry name" value="DivIC"/>
</dbReference>
<dbReference type="EMBL" id="CCRF01000003">
    <property type="protein sequence ID" value="CED99935.1"/>
    <property type="molecule type" value="Genomic_DNA"/>
</dbReference>
<evidence type="ECO:0000256" key="1">
    <source>
        <dbReference type="SAM" id="Coils"/>
    </source>
</evidence>
<keyword evidence="4" id="KW-1185">Reference proteome</keyword>
<sequence length="129" mass="15398">MSTERSRVPILNETYKSHQEQHSIYIKRRKKLLIRRLTLFFVFVAIVSYTLIKTLYTQATVLNEKQDQLKEVQAEYNQIKENQEILKENITKLQDDEYVGKYARQEYYLSDEGEIIFSIPDKEVDDSVD</sequence>
<evidence type="ECO:0000313" key="4">
    <source>
        <dbReference type="Proteomes" id="UP000040576"/>
    </source>
</evidence>
<proteinExistence type="predicted"/>
<keyword evidence="1" id="KW-0175">Coiled coil</keyword>
<keyword evidence="2" id="KW-0472">Membrane</keyword>
<keyword evidence="2" id="KW-0812">Transmembrane</keyword>
<name>A0A090IWP4_9BACI</name>
<evidence type="ECO:0000256" key="2">
    <source>
        <dbReference type="SAM" id="Phobius"/>
    </source>
</evidence>
<keyword evidence="2" id="KW-1133">Transmembrane helix</keyword>
<dbReference type="Pfam" id="PF04977">
    <property type="entry name" value="DivIC"/>
    <property type="match status" value="1"/>
</dbReference>
<dbReference type="InterPro" id="IPR007060">
    <property type="entry name" value="FtsL/DivIC"/>
</dbReference>
<gene>
    <name evidence="3" type="ORF">BT1A1_0063</name>
</gene>
<dbReference type="RefSeq" id="WP_034766890.1">
    <property type="nucleotide sequence ID" value="NZ_CCRF01000003.1"/>
</dbReference>
<feature type="transmembrane region" description="Helical" evidence="2">
    <location>
        <begin position="37"/>
        <end position="56"/>
    </location>
</feature>
<dbReference type="PANTHER" id="PTHR40027:SF1">
    <property type="entry name" value="CELL DIVISION PROTEIN DIVIC"/>
    <property type="match status" value="1"/>
</dbReference>
<dbReference type="Proteomes" id="UP000040576">
    <property type="component" value="Unassembled WGS sequence"/>
</dbReference>
<evidence type="ECO:0000313" key="3">
    <source>
        <dbReference type="EMBL" id="CED99935.1"/>
    </source>
</evidence>
<feature type="coiled-coil region" evidence="1">
    <location>
        <begin position="62"/>
        <end position="96"/>
    </location>
</feature>